<dbReference type="AlphaFoldDB" id="A0A829Y7D5"/>
<dbReference type="RefSeq" id="WP_129640829.1">
    <property type="nucleotide sequence ID" value="NZ_BLJN01000001.1"/>
</dbReference>
<protein>
    <recommendedName>
        <fullName evidence="4">Sporadically distributed protein, TIGR04141 family</fullName>
    </recommendedName>
</protein>
<sequence>MSKSRSFSIYLLKEGFDASNALKDNHKLDAEVVGENLPEGSSLYILDTPPTAPWWKGYFGIQEPLTQSLKGAIIFLPVANRTFAITFGHVYHNFHEASYEYDFGLRVTLNCLDPEKLKSTDILEPSGAKRQRTQVPIDSDLTFFDFDRDTTILKSLTGKVRAEYKGLFGHATGASNIRISSDVTPEGLPGLCEQLLDLYSSETYKVNFPDIQNISPVRDPGTIALLNVRLLDAVKAKSFDLALSAPKILDYHDELWATFSGAGSGLVYDDIFIGRYYEYLEICEVDFNAIDNDTLKNHCLVLTNEDGEARGERYSIYKCLVFDTTLNSAKQTYHLCEGNWYLVENDFVTRLSTYLDPLCAATTLPNFNHEDEGEFNKAVAATGTAILCLDKTSIAPAGQKAVEPCDLYELKNGQAILHHVKISTLSAQLSHLFNQGTNSIHLLRDDDESRKRLTGLVEEKAPAGNVADFTAPIAADNFKIVFGVVTHKNPAAKSANLPLFSRISLMRAMKDMKRMGIDAELCFIKDDSVTTAGKVKKRKPRAKKQADDGIEEAEAA</sequence>
<evidence type="ECO:0000313" key="2">
    <source>
        <dbReference type="EMBL" id="GFE79130.1"/>
    </source>
</evidence>
<evidence type="ECO:0000256" key="1">
    <source>
        <dbReference type="SAM" id="MobiDB-lite"/>
    </source>
</evidence>
<comment type="caution">
    <text evidence="2">The sequence shown here is derived from an EMBL/GenBank/DDBJ whole genome shotgun (WGS) entry which is preliminary data.</text>
</comment>
<dbReference type="InterPro" id="IPR026487">
    <property type="entry name" value="CHP04141"/>
</dbReference>
<dbReference type="NCBIfam" id="TIGR04141">
    <property type="entry name" value="TIGR04141 family sporadically distributed protein"/>
    <property type="match status" value="1"/>
</dbReference>
<feature type="compositionally biased region" description="Basic residues" evidence="1">
    <location>
        <begin position="534"/>
        <end position="543"/>
    </location>
</feature>
<name>A0A829Y7D5_9GAMM</name>
<proteinExistence type="predicted"/>
<reference evidence="3" key="1">
    <citation type="submission" date="2020-01" db="EMBL/GenBank/DDBJ databases">
        <title>'Steroidobacter agaridevorans' sp. nov., agar-degrading bacteria isolated from rhizosphere soils.</title>
        <authorList>
            <person name="Ikenaga M."/>
            <person name="Kataoka M."/>
            <person name="Murouchi A."/>
            <person name="Katsuragi S."/>
            <person name="Sakai M."/>
        </authorList>
    </citation>
    <scope>NUCLEOTIDE SEQUENCE [LARGE SCALE GENOMIC DNA]</scope>
    <source>
        <strain evidence="3">YU21-B</strain>
    </source>
</reference>
<keyword evidence="3" id="KW-1185">Reference proteome</keyword>
<dbReference type="EMBL" id="BLJN01000001">
    <property type="protein sequence ID" value="GFE79130.1"/>
    <property type="molecule type" value="Genomic_DNA"/>
</dbReference>
<gene>
    <name evidence="2" type="ORF">GCM10011487_11300</name>
</gene>
<evidence type="ECO:0008006" key="4">
    <source>
        <dbReference type="Google" id="ProtNLM"/>
    </source>
</evidence>
<accession>A0A829Y7D5</accession>
<dbReference type="Proteomes" id="UP000445000">
    <property type="component" value="Unassembled WGS sequence"/>
</dbReference>
<feature type="region of interest" description="Disordered" evidence="1">
    <location>
        <begin position="531"/>
        <end position="556"/>
    </location>
</feature>
<organism evidence="2 3">
    <name type="scientific">Steroidobacter agaridevorans</name>
    <dbReference type="NCBI Taxonomy" id="2695856"/>
    <lineage>
        <taxon>Bacteria</taxon>
        <taxon>Pseudomonadati</taxon>
        <taxon>Pseudomonadota</taxon>
        <taxon>Gammaproteobacteria</taxon>
        <taxon>Steroidobacterales</taxon>
        <taxon>Steroidobacteraceae</taxon>
        <taxon>Steroidobacter</taxon>
    </lineage>
</organism>
<evidence type="ECO:0000313" key="3">
    <source>
        <dbReference type="Proteomes" id="UP000445000"/>
    </source>
</evidence>
<dbReference type="Pfam" id="PF19614">
    <property type="entry name" value="DUF6119"/>
    <property type="match status" value="1"/>
</dbReference>